<name>A0ABS9Z474_9HYPH</name>
<feature type="signal peptide" evidence="1">
    <location>
        <begin position="1"/>
        <end position="26"/>
    </location>
</feature>
<evidence type="ECO:0000313" key="2">
    <source>
        <dbReference type="EMBL" id="MCI4682392.1"/>
    </source>
</evidence>
<sequence length="290" mass="30894">MSFRNKIVAAAMGCLSLCATATTSFAGSELQPGISTGIPLGAPLPEGVFVITMPNYGYRDTTPGTNVGALVPAWIIWSTPWTLLGGHVMFDTVSPMVNANVHGVLNRGGFMNPFIDAQIKWDLGNGFFGGIQGGVYLPVDNELTQIGIARNFASFQGVVAFSYLKDGWNISATNIFGTGQSGDIFSAPGSYGTTWYNLDVTATKKFGKFEFGLVGFASADLDAPVPGYAKQSQIALGGLVGYDFGTLNLQLKFTRDVMEVNYGGYDTRGWANIIIPLWVAAPPKPVVAKY</sequence>
<evidence type="ECO:0000256" key="1">
    <source>
        <dbReference type="SAM" id="SignalP"/>
    </source>
</evidence>
<organism evidence="2 3">
    <name type="scientific">Candidatus Rhodoblastus alkanivorans</name>
    <dbReference type="NCBI Taxonomy" id="2954117"/>
    <lineage>
        <taxon>Bacteria</taxon>
        <taxon>Pseudomonadati</taxon>
        <taxon>Pseudomonadota</taxon>
        <taxon>Alphaproteobacteria</taxon>
        <taxon>Hyphomicrobiales</taxon>
        <taxon>Rhodoblastaceae</taxon>
        <taxon>Rhodoblastus</taxon>
    </lineage>
</organism>
<proteinExistence type="predicted"/>
<protein>
    <submittedName>
        <fullName evidence="2">Transporter</fullName>
    </submittedName>
</protein>
<evidence type="ECO:0000313" key="3">
    <source>
        <dbReference type="Proteomes" id="UP001139104"/>
    </source>
</evidence>
<comment type="caution">
    <text evidence="2">The sequence shown here is derived from an EMBL/GenBank/DDBJ whole genome shotgun (WGS) entry which is preliminary data.</text>
</comment>
<feature type="chain" id="PRO_5047449998" evidence="1">
    <location>
        <begin position="27"/>
        <end position="290"/>
    </location>
</feature>
<keyword evidence="1" id="KW-0732">Signal</keyword>
<reference evidence="2" key="1">
    <citation type="journal article" date="2022" name="ISME J.">
        <title>Identification of active gaseous-alkane degraders at natural gas seeps.</title>
        <authorList>
            <person name="Farhan Ul Haque M."/>
            <person name="Hernandez M."/>
            <person name="Crombie A.T."/>
            <person name="Murrell J.C."/>
        </authorList>
    </citation>
    <scope>NUCLEOTIDE SEQUENCE</scope>
    <source>
        <strain evidence="2">PC2</strain>
    </source>
</reference>
<dbReference type="RefSeq" id="WP_243066408.1">
    <property type="nucleotide sequence ID" value="NZ_JAIVFK010000046.1"/>
</dbReference>
<dbReference type="EMBL" id="JAIVFP010000001">
    <property type="protein sequence ID" value="MCI4682392.1"/>
    <property type="molecule type" value="Genomic_DNA"/>
</dbReference>
<keyword evidence="3" id="KW-1185">Reference proteome</keyword>
<accession>A0ABS9Z474</accession>
<gene>
    <name evidence="2" type="ORF">K2U94_06410</name>
</gene>
<dbReference type="Proteomes" id="UP001139104">
    <property type="component" value="Unassembled WGS sequence"/>
</dbReference>